<dbReference type="SUPFAM" id="SSF55194">
    <property type="entry name" value="Ribosome recycling factor, RRF"/>
    <property type="match status" value="1"/>
</dbReference>
<dbReference type="FunFam" id="3.30.1360.40:FF:000001">
    <property type="entry name" value="Ribosome-recycling factor"/>
    <property type="match status" value="1"/>
</dbReference>
<dbReference type="Gene3D" id="3.30.1360.40">
    <property type="match status" value="1"/>
</dbReference>
<sequence>MDTTETRSEMSGVVEIVKGDISTIRTGRATPNLVEDIIVSVYGGTQKFRLLELASITAPDSQTLVIDPWDKSIAGEIRKGIQAANIGLTPSLDGEIIRISLPPLTTEDRQKYVKLLSSKLEQGKVMIRRVRGDIMHAIKTKFENKEITEDEKFKHEKDLQGLTDEFIAQIDSIGEIKRKELLTN</sequence>
<reference evidence="4 5" key="1">
    <citation type="journal article" date="2016" name="Nat. Commun.">
        <title>Thousands of microbial genomes shed light on interconnected biogeochemical processes in an aquifer system.</title>
        <authorList>
            <person name="Anantharaman K."/>
            <person name="Brown C.T."/>
            <person name="Hug L.A."/>
            <person name="Sharon I."/>
            <person name="Castelle C.J."/>
            <person name="Probst A.J."/>
            <person name="Thomas B.C."/>
            <person name="Singh A."/>
            <person name="Wilkins M.J."/>
            <person name="Karaoz U."/>
            <person name="Brodie E.L."/>
            <person name="Williams K.H."/>
            <person name="Hubbard S.S."/>
            <person name="Banfield J.F."/>
        </authorList>
    </citation>
    <scope>NUCLEOTIDE SEQUENCE [LARGE SCALE GENOMIC DNA]</scope>
</reference>
<dbReference type="Proteomes" id="UP000178999">
    <property type="component" value="Unassembled WGS sequence"/>
</dbReference>
<dbReference type="InterPro" id="IPR036191">
    <property type="entry name" value="RRF_sf"/>
</dbReference>
<proteinExistence type="inferred from homology"/>
<dbReference type="PANTHER" id="PTHR20982:SF3">
    <property type="entry name" value="MITOCHONDRIAL RIBOSOME RECYCLING FACTOR PSEUDO 1"/>
    <property type="match status" value="1"/>
</dbReference>
<gene>
    <name evidence="4" type="ORF">A2382_01005</name>
</gene>
<evidence type="ECO:0000313" key="5">
    <source>
        <dbReference type="Proteomes" id="UP000178999"/>
    </source>
</evidence>
<feature type="domain" description="Ribosome recycling factor" evidence="3">
    <location>
        <begin position="18"/>
        <end position="182"/>
    </location>
</feature>
<evidence type="ECO:0000259" key="3">
    <source>
        <dbReference type="Pfam" id="PF01765"/>
    </source>
</evidence>
<dbReference type="STRING" id="1802538.A2382_01005"/>
<keyword evidence="2" id="KW-0648">Protein biosynthesis</keyword>
<dbReference type="Gene3D" id="1.10.132.20">
    <property type="entry name" value="Ribosome-recycling factor"/>
    <property type="match status" value="1"/>
</dbReference>
<dbReference type="NCBIfam" id="TIGR00496">
    <property type="entry name" value="frr"/>
    <property type="match status" value="1"/>
</dbReference>
<dbReference type="InterPro" id="IPR023584">
    <property type="entry name" value="Ribosome_recyc_fac_dom"/>
</dbReference>
<evidence type="ECO:0000256" key="2">
    <source>
        <dbReference type="ARBA" id="ARBA00022917"/>
    </source>
</evidence>
<organism evidence="4 5">
    <name type="scientific">Candidatus Woesebacteria bacterium RIFOXYB1_FULL_38_16</name>
    <dbReference type="NCBI Taxonomy" id="1802538"/>
    <lineage>
        <taxon>Bacteria</taxon>
        <taxon>Candidatus Woeseibacteriota</taxon>
    </lineage>
</organism>
<evidence type="ECO:0000313" key="4">
    <source>
        <dbReference type="EMBL" id="OGM79488.1"/>
    </source>
</evidence>
<dbReference type="GO" id="GO:0006412">
    <property type="term" value="P:translation"/>
    <property type="evidence" value="ECO:0007669"/>
    <property type="project" value="UniProtKB-KW"/>
</dbReference>
<dbReference type="Pfam" id="PF01765">
    <property type="entry name" value="RRF"/>
    <property type="match status" value="1"/>
</dbReference>
<name>A0A1F8CUR0_9BACT</name>
<evidence type="ECO:0000256" key="1">
    <source>
        <dbReference type="ARBA" id="ARBA00005912"/>
    </source>
</evidence>
<dbReference type="GO" id="GO:0043023">
    <property type="term" value="F:ribosomal large subunit binding"/>
    <property type="evidence" value="ECO:0007669"/>
    <property type="project" value="TreeGrafter"/>
</dbReference>
<dbReference type="CDD" id="cd00520">
    <property type="entry name" value="RRF"/>
    <property type="match status" value="1"/>
</dbReference>
<accession>A0A1F8CUR0</accession>
<dbReference type="PANTHER" id="PTHR20982">
    <property type="entry name" value="RIBOSOME RECYCLING FACTOR"/>
    <property type="match status" value="1"/>
</dbReference>
<dbReference type="EMBL" id="MGHY01000014">
    <property type="protein sequence ID" value="OGM79488.1"/>
    <property type="molecule type" value="Genomic_DNA"/>
</dbReference>
<dbReference type="AlphaFoldDB" id="A0A1F8CUR0"/>
<comment type="similarity">
    <text evidence="1">Belongs to the RRF family.</text>
</comment>
<comment type="caution">
    <text evidence="4">The sequence shown here is derived from an EMBL/GenBank/DDBJ whole genome shotgun (WGS) entry which is preliminary data.</text>
</comment>
<dbReference type="InterPro" id="IPR002661">
    <property type="entry name" value="Ribosome_recyc_fac"/>
</dbReference>
<protein>
    <submittedName>
        <fullName evidence="4">Ribosome recycling factor</fullName>
    </submittedName>
</protein>